<proteinExistence type="predicted"/>
<gene>
    <name evidence="1" type="ORF">E2C01_012637</name>
</gene>
<keyword evidence="2" id="KW-1185">Reference proteome</keyword>
<sequence>MPRLRTQSHCNICVFHSLPSLYDTRVLINRPTWRKNEQLDELCVDCTLIIIEIRDKRISSQALHFFFSFIKQYLVRRF</sequence>
<comment type="caution">
    <text evidence="1">The sequence shown here is derived from an EMBL/GenBank/DDBJ whole genome shotgun (WGS) entry which is preliminary data.</text>
</comment>
<dbReference type="EMBL" id="VSRR010000796">
    <property type="protein sequence ID" value="MPC19711.1"/>
    <property type="molecule type" value="Genomic_DNA"/>
</dbReference>
<name>A0A5B7DE86_PORTR</name>
<evidence type="ECO:0000313" key="2">
    <source>
        <dbReference type="Proteomes" id="UP000324222"/>
    </source>
</evidence>
<reference evidence="1 2" key="1">
    <citation type="submission" date="2019-05" db="EMBL/GenBank/DDBJ databases">
        <title>Another draft genome of Portunus trituberculatus and its Hox gene families provides insights of decapod evolution.</title>
        <authorList>
            <person name="Jeong J.-H."/>
            <person name="Song I."/>
            <person name="Kim S."/>
            <person name="Choi T."/>
            <person name="Kim D."/>
            <person name="Ryu S."/>
            <person name="Kim W."/>
        </authorList>
    </citation>
    <scope>NUCLEOTIDE SEQUENCE [LARGE SCALE GENOMIC DNA]</scope>
    <source>
        <tissue evidence="1">Muscle</tissue>
    </source>
</reference>
<evidence type="ECO:0000313" key="1">
    <source>
        <dbReference type="EMBL" id="MPC19711.1"/>
    </source>
</evidence>
<accession>A0A5B7DE86</accession>
<dbReference type="AlphaFoldDB" id="A0A5B7DE86"/>
<dbReference type="Proteomes" id="UP000324222">
    <property type="component" value="Unassembled WGS sequence"/>
</dbReference>
<protein>
    <submittedName>
        <fullName evidence="1">Uncharacterized protein</fullName>
    </submittedName>
</protein>
<organism evidence="1 2">
    <name type="scientific">Portunus trituberculatus</name>
    <name type="common">Swimming crab</name>
    <name type="synonym">Neptunus trituberculatus</name>
    <dbReference type="NCBI Taxonomy" id="210409"/>
    <lineage>
        <taxon>Eukaryota</taxon>
        <taxon>Metazoa</taxon>
        <taxon>Ecdysozoa</taxon>
        <taxon>Arthropoda</taxon>
        <taxon>Crustacea</taxon>
        <taxon>Multicrustacea</taxon>
        <taxon>Malacostraca</taxon>
        <taxon>Eumalacostraca</taxon>
        <taxon>Eucarida</taxon>
        <taxon>Decapoda</taxon>
        <taxon>Pleocyemata</taxon>
        <taxon>Brachyura</taxon>
        <taxon>Eubrachyura</taxon>
        <taxon>Portunoidea</taxon>
        <taxon>Portunidae</taxon>
        <taxon>Portuninae</taxon>
        <taxon>Portunus</taxon>
    </lineage>
</organism>